<organism evidence="1 2">
    <name type="scientific">Glarea lozoyensis (strain ATCC 20868 / MF5171)</name>
    <dbReference type="NCBI Taxonomy" id="1116229"/>
    <lineage>
        <taxon>Eukaryota</taxon>
        <taxon>Fungi</taxon>
        <taxon>Dikarya</taxon>
        <taxon>Ascomycota</taxon>
        <taxon>Pezizomycotina</taxon>
        <taxon>Leotiomycetes</taxon>
        <taxon>Helotiales</taxon>
        <taxon>Helotiaceae</taxon>
        <taxon>Glarea</taxon>
    </lineage>
</organism>
<dbReference type="KEGG" id="glz:GLAREA_03157"/>
<dbReference type="Proteomes" id="UP000016922">
    <property type="component" value="Unassembled WGS sequence"/>
</dbReference>
<protein>
    <submittedName>
        <fullName evidence="1">Uncharacterized protein</fullName>
    </submittedName>
</protein>
<keyword evidence="2" id="KW-1185">Reference proteome</keyword>
<evidence type="ECO:0000313" key="2">
    <source>
        <dbReference type="Proteomes" id="UP000016922"/>
    </source>
</evidence>
<accession>S3CL58</accession>
<dbReference type="RefSeq" id="XP_008086432.1">
    <property type="nucleotide sequence ID" value="XM_008088241.1"/>
</dbReference>
<gene>
    <name evidence="1" type="ORF">GLAREA_03157</name>
</gene>
<proteinExistence type="predicted"/>
<dbReference type="HOGENOM" id="CLU_2688041_0_0_1"/>
<dbReference type="EMBL" id="KE145370">
    <property type="protein sequence ID" value="EPE27242.1"/>
    <property type="molecule type" value="Genomic_DNA"/>
</dbReference>
<evidence type="ECO:0000313" key="1">
    <source>
        <dbReference type="EMBL" id="EPE27242.1"/>
    </source>
</evidence>
<reference evidence="1 2" key="1">
    <citation type="journal article" date="2013" name="BMC Genomics">
        <title>Genomics-driven discovery of the pneumocandin biosynthetic gene cluster in the fungus Glarea lozoyensis.</title>
        <authorList>
            <person name="Chen L."/>
            <person name="Yue Q."/>
            <person name="Zhang X."/>
            <person name="Xiang M."/>
            <person name="Wang C."/>
            <person name="Li S."/>
            <person name="Che Y."/>
            <person name="Ortiz-Lopez F.J."/>
            <person name="Bills G.F."/>
            <person name="Liu X."/>
            <person name="An Z."/>
        </authorList>
    </citation>
    <scope>NUCLEOTIDE SEQUENCE [LARGE SCALE GENOMIC DNA]</scope>
    <source>
        <strain evidence="2">ATCC 20868 / MF5171</strain>
    </source>
</reference>
<dbReference type="AlphaFoldDB" id="S3CL58"/>
<dbReference type="GeneID" id="19462212"/>
<name>S3CL58_GLAL2</name>
<sequence length="74" mass="8310">MSGYGEDRHGLFALVPGLEPLIFILWPKIAIVKFDAENLLDERRSRRAGPQGEPPRLRNLQIQLAGLTRDSEGI</sequence>